<accession>A0A6J8EWG8</accession>
<sequence length="186" mass="21404">MKFANVGKANRRPYCLCASENDLLVIYLSSSRGCTDFLLWMNTDGMVITEASVSNRSLHTPCFVRLLEPYLCVLYHTNNSNSVQRIELLKKKDDTYNPFKSFSGMFGYEANRHFQCHGMCVAKDFNIIISDFHHRRVYVLDKELKYKKTLFGAIDGLDQPAAIGILNDYIWVADINKIFVFHFAHA</sequence>
<dbReference type="InterPro" id="IPR011042">
    <property type="entry name" value="6-blade_b-propeller_TolB-like"/>
</dbReference>
<gene>
    <name evidence="1" type="ORF">MCOR_55988</name>
</gene>
<keyword evidence="2" id="KW-1185">Reference proteome</keyword>
<protein>
    <submittedName>
        <fullName evidence="1">NKIRAS</fullName>
    </submittedName>
</protein>
<evidence type="ECO:0000313" key="2">
    <source>
        <dbReference type="Proteomes" id="UP000507470"/>
    </source>
</evidence>
<name>A0A6J8EWG8_MYTCO</name>
<organism evidence="1 2">
    <name type="scientific">Mytilus coruscus</name>
    <name type="common">Sea mussel</name>
    <dbReference type="NCBI Taxonomy" id="42192"/>
    <lineage>
        <taxon>Eukaryota</taxon>
        <taxon>Metazoa</taxon>
        <taxon>Spiralia</taxon>
        <taxon>Lophotrochozoa</taxon>
        <taxon>Mollusca</taxon>
        <taxon>Bivalvia</taxon>
        <taxon>Autobranchia</taxon>
        <taxon>Pteriomorphia</taxon>
        <taxon>Mytilida</taxon>
        <taxon>Mytiloidea</taxon>
        <taxon>Mytilidae</taxon>
        <taxon>Mytilinae</taxon>
        <taxon>Mytilus</taxon>
    </lineage>
</organism>
<dbReference type="AlphaFoldDB" id="A0A6J8EWG8"/>
<dbReference type="Proteomes" id="UP000507470">
    <property type="component" value="Unassembled WGS sequence"/>
</dbReference>
<dbReference type="EMBL" id="CACVKT020009958">
    <property type="protein sequence ID" value="CAC5424036.1"/>
    <property type="molecule type" value="Genomic_DNA"/>
</dbReference>
<evidence type="ECO:0000313" key="1">
    <source>
        <dbReference type="EMBL" id="CAC5424036.1"/>
    </source>
</evidence>
<dbReference type="Gene3D" id="2.120.10.30">
    <property type="entry name" value="TolB, C-terminal domain"/>
    <property type="match status" value="1"/>
</dbReference>
<proteinExistence type="predicted"/>
<dbReference type="SUPFAM" id="SSF63825">
    <property type="entry name" value="YWTD domain"/>
    <property type="match status" value="1"/>
</dbReference>
<reference evidence="1 2" key="1">
    <citation type="submission" date="2020-06" db="EMBL/GenBank/DDBJ databases">
        <authorList>
            <person name="Li R."/>
            <person name="Bekaert M."/>
        </authorList>
    </citation>
    <scope>NUCLEOTIDE SEQUENCE [LARGE SCALE GENOMIC DNA]</scope>
    <source>
        <strain evidence="2">wild</strain>
    </source>
</reference>